<feature type="transmembrane region" description="Helical" evidence="8">
    <location>
        <begin position="282"/>
        <end position="305"/>
    </location>
</feature>
<dbReference type="GO" id="GO:0042773">
    <property type="term" value="P:ATP synthesis coupled electron transport"/>
    <property type="evidence" value="ECO:0007669"/>
    <property type="project" value="InterPro"/>
</dbReference>
<organism evidence="10 11">
    <name type="scientific">Candidatus Wallbacteria bacterium HGW-Wallbacteria-1</name>
    <dbReference type="NCBI Taxonomy" id="2013854"/>
    <lineage>
        <taxon>Bacteria</taxon>
        <taxon>Candidatus Walliibacteriota</taxon>
    </lineage>
</organism>
<evidence type="ECO:0000256" key="5">
    <source>
        <dbReference type="ARBA" id="ARBA00023002"/>
    </source>
</evidence>
<dbReference type="GO" id="GO:0008137">
    <property type="term" value="F:NADH dehydrogenase (ubiquinone) activity"/>
    <property type="evidence" value="ECO:0007669"/>
    <property type="project" value="InterPro"/>
</dbReference>
<feature type="transmembrane region" description="Helical" evidence="8">
    <location>
        <begin position="392"/>
        <end position="411"/>
    </location>
</feature>
<keyword evidence="2" id="KW-1003">Cell membrane</keyword>
<feature type="transmembrane region" description="Helical" evidence="8">
    <location>
        <begin position="547"/>
        <end position="566"/>
    </location>
</feature>
<dbReference type="GO" id="GO:0016491">
    <property type="term" value="F:oxidoreductase activity"/>
    <property type="evidence" value="ECO:0007669"/>
    <property type="project" value="UniProtKB-KW"/>
</dbReference>
<feature type="transmembrane region" description="Helical" evidence="8">
    <location>
        <begin position="485"/>
        <end position="504"/>
    </location>
</feature>
<proteinExistence type="predicted"/>
<feature type="transmembrane region" description="Helical" evidence="8">
    <location>
        <begin position="12"/>
        <end position="32"/>
    </location>
</feature>
<keyword evidence="4 8" id="KW-1133">Transmembrane helix</keyword>
<feature type="non-terminal residue" evidence="10">
    <location>
        <position position="644"/>
    </location>
</feature>
<feature type="domain" description="NADH:quinone oxidoreductase/Mrp antiporter transmembrane" evidence="9">
    <location>
        <begin position="142"/>
        <end position="427"/>
    </location>
</feature>
<dbReference type="PRINTS" id="PR01437">
    <property type="entry name" value="NUOXDRDTASE4"/>
</dbReference>
<dbReference type="Proteomes" id="UP000233256">
    <property type="component" value="Unassembled WGS sequence"/>
</dbReference>
<feature type="transmembrane region" description="Helical" evidence="8">
    <location>
        <begin position="39"/>
        <end position="60"/>
    </location>
</feature>
<keyword evidence="10" id="KW-0456">Lyase</keyword>
<feature type="transmembrane region" description="Helical" evidence="8">
    <location>
        <begin position="122"/>
        <end position="141"/>
    </location>
</feature>
<feature type="transmembrane region" description="Helical" evidence="8">
    <location>
        <begin position="253"/>
        <end position="270"/>
    </location>
</feature>
<evidence type="ECO:0000256" key="3">
    <source>
        <dbReference type="ARBA" id="ARBA00022692"/>
    </source>
</evidence>
<name>A0A2N1PHF6_9BACT</name>
<dbReference type="EMBL" id="PGXC01000112">
    <property type="protein sequence ID" value="PKK87766.1"/>
    <property type="molecule type" value="Genomic_DNA"/>
</dbReference>
<dbReference type="InterPro" id="IPR052175">
    <property type="entry name" value="ComplexI-like_HydComp"/>
</dbReference>
<dbReference type="GO" id="GO:0005886">
    <property type="term" value="C:plasma membrane"/>
    <property type="evidence" value="ECO:0007669"/>
    <property type="project" value="UniProtKB-SubCell"/>
</dbReference>
<feature type="transmembrane region" description="Helical" evidence="8">
    <location>
        <begin position="444"/>
        <end position="465"/>
    </location>
</feature>
<feature type="transmembrane region" description="Helical" evidence="8">
    <location>
        <begin position="220"/>
        <end position="241"/>
    </location>
</feature>
<feature type="transmembrane region" description="Helical" evidence="8">
    <location>
        <begin position="312"/>
        <end position="335"/>
    </location>
</feature>
<accession>A0A2N1PHF6</accession>
<sequence>MLLVLKNIGEQNNLFLAAVLLYLIAAVLALALMKHHKMANIVANAICMVAALTGIVASLFRISAEAILPPVTILQSRIPFLLLEIKIDHLSAFFVLCLSVLVLCVSIYSIGYNSHYYQKRNVGFFNFLYASFIMSMLLVIISGNAIFFYLAWEAMALISYFLVIFESDHEENRRAGRLYIIMTHLGTAFLLIGFMIMFAYTQSFDMFGSSELIPATAKNLMFICFLIGFGTKAGVIPLHIWLPYAHPAAPSNVSALMSGFMIKTAIYGLIRFVLCYLQVQQVWWGAVILGIGVVSAVLGVAYALMEHNIKKLLAFHSVENIGIILIGLGVSFIAAAQNNDFLSGLALVAALLHTFNHALFKGGLFLGAGSLQYATHTKDIEKLGGLIHKMPVTAVLVLCFSLAISAIVPFNGFISEWLTYQALFLNIELGMAGLNILSILSIAALGLSGALAAACFVKLFGISFLGLPRSDAAAQAQEVPMAMNIGMGILAGFCLIIGIFPAVFVKLADQVAYSILGSTVAATMQSGFLAATMPLAVSGNSITPGEVLIALVVVILVVLLMLRLFFGKVKTRKYGTWDCGFENVNARMQYTATGFSKPIRIVLSILYRPGRKVVIEKGDSDYFPKSVKYQVWTESIFEKYLYNP</sequence>
<evidence type="ECO:0000256" key="1">
    <source>
        <dbReference type="ARBA" id="ARBA00004651"/>
    </source>
</evidence>
<evidence type="ECO:0000313" key="11">
    <source>
        <dbReference type="Proteomes" id="UP000233256"/>
    </source>
</evidence>
<comment type="subcellular location">
    <subcellularLocation>
        <location evidence="1">Cell membrane</location>
        <topology evidence="1">Multi-pass membrane protein</topology>
    </subcellularLocation>
    <subcellularLocation>
        <location evidence="7">Membrane</location>
        <topology evidence="7">Multi-pass membrane protein</topology>
    </subcellularLocation>
</comment>
<evidence type="ECO:0000313" key="10">
    <source>
        <dbReference type="EMBL" id="PKK87766.1"/>
    </source>
</evidence>
<dbReference type="InterPro" id="IPR001750">
    <property type="entry name" value="ND/Mrp_TM"/>
</dbReference>
<feature type="transmembrane region" description="Helical" evidence="8">
    <location>
        <begin position="511"/>
        <end position="535"/>
    </location>
</feature>
<evidence type="ECO:0000256" key="4">
    <source>
        <dbReference type="ARBA" id="ARBA00022989"/>
    </source>
</evidence>
<evidence type="ECO:0000256" key="6">
    <source>
        <dbReference type="ARBA" id="ARBA00023136"/>
    </source>
</evidence>
<dbReference type="InterPro" id="IPR003918">
    <property type="entry name" value="NADH_UbQ_OxRdtase"/>
</dbReference>
<gene>
    <name evidence="10" type="ORF">CVV64_21590</name>
</gene>
<dbReference type="AlphaFoldDB" id="A0A2N1PHF6"/>
<evidence type="ECO:0000256" key="7">
    <source>
        <dbReference type="RuleBase" id="RU000320"/>
    </source>
</evidence>
<evidence type="ECO:0000259" key="9">
    <source>
        <dbReference type="Pfam" id="PF00361"/>
    </source>
</evidence>
<feature type="transmembrane region" description="Helical" evidence="8">
    <location>
        <begin position="341"/>
        <end position="360"/>
    </location>
</feature>
<reference evidence="10 11" key="1">
    <citation type="journal article" date="2017" name="ISME J.">
        <title>Potential for microbial H2 and metal transformations associated with novel bacteria and archaea in deep terrestrial subsurface sediments.</title>
        <authorList>
            <person name="Hernsdorf A.W."/>
            <person name="Amano Y."/>
            <person name="Miyakawa K."/>
            <person name="Ise K."/>
            <person name="Suzuki Y."/>
            <person name="Anantharaman K."/>
            <person name="Probst A."/>
            <person name="Burstein D."/>
            <person name="Thomas B.C."/>
            <person name="Banfield J.F."/>
        </authorList>
    </citation>
    <scope>NUCLEOTIDE SEQUENCE [LARGE SCALE GENOMIC DNA]</scope>
    <source>
        <strain evidence="10">HGW-Wallbacteria-1</strain>
    </source>
</reference>
<dbReference type="PANTHER" id="PTHR42682">
    <property type="entry name" value="HYDROGENASE-4 COMPONENT F"/>
    <property type="match status" value="1"/>
</dbReference>
<keyword evidence="3 7" id="KW-0812">Transmembrane</keyword>
<feature type="transmembrane region" description="Helical" evidence="8">
    <location>
        <begin position="90"/>
        <end position="110"/>
    </location>
</feature>
<evidence type="ECO:0000256" key="8">
    <source>
        <dbReference type="SAM" id="Phobius"/>
    </source>
</evidence>
<dbReference type="Pfam" id="PF00361">
    <property type="entry name" value="Proton_antipo_M"/>
    <property type="match status" value="1"/>
</dbReference>
<keyword evidence="5" id="KW-0560">Oxidoreductase</keyword>
<feature type="transmembrane region" description="Helical" evidence="8">
    <location>
        <begin position="417"/>
        <end position="437"/>
    </location>
</feature>
<feature type="transmembrane region" description="Helical" evidence="8">
    <location>
        <begin position="147"/>
        <end position="166"/>
    </location>
</feature>
<comment type="caution">
    <text evidence="10">The sequence shown here is derived from an EMBL/GenBank/DDBJ whole genome shotgun (WGS) entry which is preliminary data.</text>
</comment>
<feature type="transmembrane region" description="Helical" evidence="8">
    <location>
        <begin position="178"/>
        <end position="200"/>
    </location>
</feature>
<evidence type="ECO:0000256" key="2">
    <source>
        <dbReference type="ARBA" id="ARBA00022475"/>
    </source>
</evidence>
<dbReference type="PANTHER" id="PTHR42682:SF3">
    <property type="entry name" value="FORMATE HYDROGENLYASE SUBUNIT 3-RELATED"/>
    <property type="match status" value="1"/>
</dbReference>
<protein>
    <submittedName>
        <fullName evidence="10">Formate hydrogenlyase</fullName>
    </submittedName>
</protein>
<dbReference type="GO" id="GO:0016829">
    <property type="term" value="F:lyase activity"/>
    <property type="evidence" value="ECO:0007669"/>
    <property type="project" value="UniProtKB-KW"/>
</dbReference>
<keyword evidence="6 8" id="KW-0472">Membrane</keyword>